<name>A0AAD8J208_9APIA</name>
<organism evidence="2 3">
    <name type="scientific">Heracleum sosnowskyi</name>
    <dbReference type="NCBI Taxonomy" id="360622"/>
    <lineage>
        <taxon>Eukaryota</taxon>
        <taxon>Viridiplantae</taxon>
        <taxon>Streptophyta</taxon>
        <taxon>Embryophyta</taxon>
        <taxon>Tracheophyta</taxon>
        <taxon>Spermatophyta</taxon>
        <taxon>Magnoliopsida</taxon>
        <taxon>eudicotyledons</taxon>
        <taxon>Gunneridae</taxon>
        <taxon>Pentapetalae</taxon>
        <taxon>asterids</taxon>
        <taxon>campanulids</taxon>
        <taxon>Apiales</taxon>
        <taxon>Apiaceae</taxon>
        <taxon>Apioideae</taxon>
        <taxon>apioid superclade</taxon>
        <taxon>Tordylieae</taxon>
        <taxon>Tordyliinae</taxon>
        <taxon>Heracleum</taxon>
    </lineage>
</organism>
<reference evidence="2" key="2">
    <citation type="submission" date="2023-05" db="EMBL/GenBank/DDBJ databases">
        <authorList>
            <person name="Schelkunov M.I."/>
        </authorList>
    </citation>
    <scope>NUCLEOTIDE SEQUENCE</scope>
    <source>
        <strain evidence="2">Hsosn_3</strain>
        <tissue evidence="2">Leaf</tissue>
    </source>
</reference>
<accession>A0AAD8J208</accession>
<proteinExistence type="predicted"/>
<evidence type="ECO:0000259" key="1">
    <source>
        <dbReference type="SMART" id="SM01227"/>
    </source>
</evidence>
<dbReference type="InterPro" id="IPR012891">
    <property type="entry name" value="GCK_dom"/>
</dbReference>
<keyword evidence="3" id="KW-1185">Reference proteome</keyword>
<comment type="caution">
    <text evidence="2">The sequence shown here is derived from an EMBL/GenBank/DDBJ whole genome shotgun (WGS) entry which is preliminary data.</text>
</comment>
<evidence type="ECO:0000313" key="2">
    <source>
        <dbReference type="EMBL" id="KAK1395429.1"/>
    </source>
</evidence>
<dbReference type="SMART" id="SM01227">
    <property type="entry name" value="GCK"/>
    <property type="match status" value="1"/>
</dbReference>
<dbReference type="EMBL" id="JAUIZM010000003">
    <property type="protein sequence ID" value="KAK1395429.1"/>
    <property type="molecule type" value="Genomic_DNA"/>
</dbReference>
<dbReference type="Proteomes" id="UP001237642">
    <property type="component" value="Unassembled WGS sequence"/>
</dbReference>
<evidence type="ECO:0000313" key="3">
    <source>
        <dbReference type="Proteomes" id="UP001237642"/>
    </source>
</evidence>
<reference evidence="2" key="1">
    <citation type="submission" date="2023-02" db="EMBL/GenBank/DDBJ databases">
        <title>Genome of toxic invasive species Heracleum sosnowskyi carries increased number of genes despite the absence of recent whole-genome duplications.</title>
        <authorList>
            <person name="Schelkunov M."/>
            <person name="Shtratnikova V."/>
            <person name="Makarenko M."/>
            <person name="Klepikova A."/>
            <person name="Omelchenko D."/>
            <person name="Novikova G."/>
            <person name="Obukhova E."/>
            <person name="Bogdanov V."/>
            <person name="Penin A."/>
            <person name="Logacheva M."/>
        </authorList>
    </citation>
    <scope>NUCLEOTIDE SEQUENCE</scope>
    <source>
        <strain evidence="2">Hsosn_3</strain>
        <tissue evidence="2">Leaf</tissue>
    </source>
</reference>
<protein>
    <recommendedName>
        <fullName evidence="1">GCK domain-containing protein</fullName>
    </recommendedName>
</protein>
<dbReference type="Pfam" id="PF07802">
    <property type="entry name" value="GCK"/>
    <property type="match status" value="1"/>
</dbReference>
<sequence length="102" mass="11296">MGNIPIGKITITSTCHTLTEAPKKPEESCNIQEQAEDWFSAGPCKANFIALGKCLEDAYKDGTWRFPLAAAFALGKCMQDHIDYYDPGFQEAPKVLKNTRPT</sequence>
<dbReference type="AlphaFoldDB" id="A0AAD8J208"/>
<gene>
    <name evidence="2" type="ORF">POM88_014485</name>
</gene>
<feature type="domain" description="GCK" evidence="1">
    <location>
        <begin position="31"/>
        <end position="100"/>
    </location>
</feature>